<dbReference type="InterPro" id="IPR038187">
    <property type="entry name" value="NAC_A/B_dom_sf"/>
</dbReference>
<accession>A0A813BEF0</accession>
<evidence type="ECO:0000259" key="3">
    <source>
        <dbReference type="PROSITE" id="PS51151"/>
    </source>
</evidence>
<dbReference type="CDD" id="cd22055">
    <property type="entry name" value="NAC_BTF3"/>
    <property type="match status" value="1"/>
</dbReference>
<evidence type="ECO:0000256" key="1">
    <source>
        <dbReference type="ARBA" id="ARBA00005296"/>
    </source>
</evidence>
<feature type="domain" description="NAC-A/B" evidence="3">
    <location>
        <begin position="34"/>
        <end position="99"/>
    </location>
</feature>
<dbReference type="InterPro" id="IPR039370">
    <property type="entry name" value="BTF3"/>
</dbReference>
<comment type="subunit">
    <text evidence="2">Part of the nascent polypeptide-associated complex (NAC).</text>
</comment>
<dbReference type="Gene3D" id="2.20.70.30">
    <property type="entry name" value="Nascent polypeptide-associated complex domain"/>
    <property type="match status" value="1"/>
</dbReference>
<dbReference type="Proteomes" id="UP000601435">
    <property type="component" value="Unassembled WGS sequence"/>
</dbReference>
<dbReference type="EMBL" id="CAJNJA010070952">
    <property type="protein sequence ID" value="CAE7902431.1"/>
    <property type="molecule type" value="Genomic_DNA"/>
</dbReference>
<dbReference type="PANTHER" id="PTHR10351">
    <property type="entry name" value="TRANSCRIPTION FACTOR BTF3 FAMILY MEMBER"/>
    <property type="match status" value="1"/>
</dbReference>
<comment type="caution">
    <text evidence="4">The sequence shown here is derived from an EMBL/GenBank/DDBJ whole genome shotgun (WGS) entry which is preliminary data.</text>
</comment>
<keyword evidence="5" id="KW-1185">Reference proteome</keyword>
<dbReference type="PROSITE" id="PS51151">
    <property type="entry name" value="NAC_AB"/>
    <property type="match status" value="1"/>
</dbReference>
<dbReference type="SMART" id="SM01407">
    <property type="entry name" value="NAC"/>
    <property type="match status" value="1"/>
</dbReference>
<evidence type="ECO:0000313" key="5">
    <source>
        <dbReference type="Proteomes" id="UP000601435"/>
    </source>
</evidence>
<comment type="similarity">
    <text evidence="1 2">Belongs to the NAC-beta family.</text>
</comment>
<dbReference type="AlphaFoldDB" id="A0A813BEF0"/>
<evidence type="ECO:0000313" key="4">
    <source>
        <dbReference type="EMBL" id="CAE7902431.1"/>
    </source>
</evidence>
<name>A0A813BEF0_9DINO</name>
<protein>
    <recommendedName>
        <fullName evidence="2">Nascent polypeptide-associated complex subunit beta</fullName>
    </recommendedName>
</protein>
<sequence>MAARAKLAQRFDAVRTGGKGTARRRKLAKHQTNTADEKQLQAHLKRLGLNSIPGIEEVNMFTEDGGVLHFNTPKVQAAVGANTYVITGQPENKRLEELLPGIIHQLGADNLTNLRRIAEGSSRDLGCSVVILNEVEFEVGLWVSPAILSGVRSRIPHSFIFWSL</sequence>
<dbReference type="FunFam" id="2.20.70.30:FF:000001">
    <property type="entry name" value="Transcription factor BTF3 homolog"/>
    <property type="match status" value="1"/>
</dbReference>
<dbReference type="InterPro" id="IPR002715">
    <property type="entry name" value="Nas_poly-pep-assoc_cplx_dom"/>
</dbReference>
<gene>
    <name evidence="4" type="primary">Btf3</name>
    <name evidence="4" type="ORF">SNEC2469_LOCUS30413</name>
</gene>
<organism evidence="4 5">
    <name type="scientific">Symbiodinium necroappetens</name>
    <dbReference type="NCBI Taxonomy" id="1628268"/>
    <lineage>
        <taxon>Eukaryota</taxon>
        <taxon>Sar</taxon>
        <taxon>Alveolata</taxon>
        <taxon>Dinophyceae</taxon>
        <taxon>Suessiales</taxon>
        <taxon>Symbiodiniaceae</taxon>
        <taxon>Symbiodinium</taxon>
    </lineage>
</organism>
<proteinExistence type="inferred from homology"/>
<dbReference type="OrthoDB" id="8033832at2759"/>
<keyword evidence="2" id="KW-0804">Transcription</keyword>
<keyword evidence="2" id="KW-0805">Transcription regulation</keyword>
<reference evidence="4" key="1">
    <citation type="submission" date="2021-02" db="EMBL/GenBank/DDBJ databases">
        <authorList>
            <person name="Dougan E. K."/>
            <person name="Rhodes N."/>
            <person name="Thang M."/>
            <person name="Chan C."/>
        </authorList>
    </citation>
    <scope>NUCLEOTIDE SEQUENCE</scope>
</reference>
<dbReference type="Pfam" id="PF01849">
    <property type="entry name" value="NAC"/>
    <property type="match status" value="1"/>
</dbReference>
<evidence type="ECO:0000256" key="2">
    <source>
        <dbReference type="RuleBase" id="RU361272"/>
    </source>
</evidence>